<evidence type="ECO:0000313" key="2">
    <source>
        <dbReference type="EMBL" id="KAJ8793998.1"/>
    </source>
</evidence>
<gene>
    <name evidence="2" type="ORF">J1605_003408</name>
</gene>
<reference evidence="2 3" key="1">
    <citation type="submission" date="2022-11" db="EMBL/GenBank/DDBJ databases">
        <title>Whole genome sequence of Eschrichtius robustus ER-17-0199.</title>
        <authorList>
            <person name="Bruniche-Olsen A."/>
            <person name="Black A.N."/>
            <person name="Fields C.J."/>
            <person name="Walden K."/>
            <person name="Dewoody J.A."/>
        </authorList>
    </citation>
    <scope>NUCLEOTIDE SEQUENCE [LARGE SCALE GENOMIC DNA]</scope>
    <source>
        <strain evidence="2">ER-17-0199</strain>
        <tissue evidence="2">Blubber</tissue>
    </source>
</reference>
<sequence>MRTRGPGCVPSRRRRRRAGRKHLCVCGAFAPSTSAGLERGLLKRGSETMAPKGVTDVATLQSSFSLGLGRLEGGYVVRRGRRQRGQTAPPDVRLHVTHAGLCCLQSASQWHLHEDDSQCSQWQSRHGGSSWFLAAICEQAPDPSLACQGEMEPCVQEPADLPGTREGAEKRRAEEGQGPGAGGDRQPLGLQVPCLASWYASIAALDCRAPVAPLHSREPLPLLLPQAVLTPPPPPRTIPVSFLEGPLGGVSGRSFEDDSRLSDQSVVHAHRPHFLALHCQEFGGKNYEASMSHVDKFVRYVPGQLLAPLLPPGVGGTLV</sequence>
<proteinExistence type="predicted"/>
<protein>
    <submittedName>
        <fullName evidence="2">Uncharacterized protein</fullName>
    </submittedName>
</protein>
<dbReference type="AlphaFoldDB" id="A0AB34HP38"/>
<feature type="region of interest" description="Disordered" evidence="1">
    <location>
        <begin position="155"/>
        <end position="186"/>
    </location>
</feature>
<evidence type="ECO:0000313" key="3">
    <source>
        <dbReference type="Proteomes" id="UP001159641"/>
    </source>
</evidence>
<dbReference type="EMBL" id="JAIQCJ010000892">
    <property type="protein sequence ID" value="KAJ8793998.1"/>
    <property type="molecule type" value="Genomic_DNA"/>
</dbReference>
<dbReference type="Proteomes" id="UP001159641">
    <property type="component" value="Unassembled WGS sequence"/>
</dbReference>
<evidence type="ECO:0000256" key="1">
    <source>
        <dbReference type="SAM" id="MobiDB-lite"/>
    </source>
</evidence>
<name>A0AB34HP38_ESCRO</name>
<feature type="compositionally biased region" description="Basic and acidic residues" evidence="1">
    <location>
        <begin position="166"/>
        <end position="175"/>
    </location>
</feature>
<comment type="caution">
    <text evidence="2">The sequence shown here is derived from an EMBL/GenBank/DDBJ whole genome shotgun (WGS) entry which is preliminary data.</text>
</comment>
<keyword evidence="3" id="KW-1185">Reference proteome</keyword>
<organism evidence="2 3">
    <name type="scientific">Eschrichtius robustus</name>
    <name type="common">California gray whale</name>
    <name type="synonym">Eschrichtius gibbosus</name>
    <dbReference type="NCBI Taxonomy" id="9764"/>
    <lineage>
        <taxon>Eukaryota</taxon>
        <taxon>Metazoa</taxon>
        <taxon>Chordata</taxon>
        <taxon>Craniata</taxon>
        <taxon>Vertebrata</taxon>
        <taxon>Euteleostomi</taxon>
        <taxon>Mammalia</taxon>
        <taxon>Eutheria</taxon>
        <taxon>Laurasiatheria</taxon>
        <taxon>Artiodactyla</taxon>
        <taxon>Whippomorpha</taxon>
        <taxon>Cetacea</taxon>
        <taxon>Mysticeti</taxon>
        <taxon>Eschrichtiidae</taxon>
        <taxon>Eschrichtius</taxon>
    </lineage>
</organism>
<accession>A0AB34HP38</accession>